<accession>A0A0E9Q6U0</accession>
<reference evidence="1" key="2">
    <citation type="journal article" date="2015" name="Fish Shellfish Immunol.">
        <title>Early steps in the European eel (Anguilla anguilla)-Vibrio vulnificus interaction in the gills: Role of the RtxA13 toxin.</title>
        <authorList>
            <person name="Callol A."/>
            <person name="Pajuelo D."/>
            <person name="Ebbesson L."/>
            <person name="Teles M."/>
            <person name="MacKenzie S."/>
            <person name="Amaro C."/>
        </authorList>
    </citation>
    <scope>NUCLEOTIDE SEQUENCE</scope>
</reference>
<dbReference type="EMBL" id="GBXM01096774">
    <property type="protein sequence ID" value="JAH11803.1"/>
    <property type="molecule type" value="Transcribed_RNA"/>
</dbReference>
<protein>
    <submittedName>
        <fullName evidence="1">Uncharacterized protein</fullName>
    </submittedName>
</protein>
<name>A0A0E9Q6U0_ANGAN</name>
<evidence type="ECO:0000313" key="1">
    <source>
        <dbReference type="EMBL" id="JAH11803.1"/>
    </source>
</evidence>
<organism evidence="1">
    <name type="scientific">Anguilla anguilla</name>
    <name type="common">European freshwater eel</name>
    <name type="synonym">Muraena anguilla</name>
    <dbReference type="NCBI Taxonomy" id="7936"/>
    <lineage>
        <taxon>Eukaryota</taxon>
        <taxon>Metazoa</taxon>
        <taxon>Chordata</taxon>
        <taxon>Craniata</taxon>
        <taxon>Vertebrata</taxon>
        <taxon>Euteleostomi</taxon>
        <taxon>Actinopterygii</taxon>
        <taxon>Neopterygii</taxon>
        <taxon>Teleostei</taxon>
        <taxon>Anguilliformes</taxon>
        <taxon>Anguillidae</taxon>
        <taxon>Anguilla</taxon>
    </lineage>
</organism>
<dbReference type="AlphaFoldDB" id="A0A0E9Q6U0"/>
<reference evidence="1" key="1">
    <citation type="submission" date="2014-11" db="EMBL/GenBank/DDBJ databases">
        <authorList>
            <person name="Amaro Gonzalez C."/>
        </authorList>
    </citation>
    <scope>NUCLEOTIDE SEQUENCE</scope>
</reference>
<sequence length="57" mass="6169">MGICVHVSVPRYVPGSGRIGRLLLSNSSEHGAYCSTPLPPQNSKPSTDHAYYLLPPF</sequence>
<proteinExistence type="predicted"/>